<gene>
    <name evidence="3" type="ordered locus">Sta7437_3542</name>
</gene>
<dbReference type="InterPro" id="IPR040377">
    <property type="entry name" value="Ssl2009-like"/>
</dbReference>
<evidence type="ECO:0000256" key="1">
    <source>
        <dbReference type="SAM" id="MobiDB-lite"/>
    </source>
</evidence>
<dbReference type="OrthoDB" id="516634at2"/>
<dbReference type="eggNOG" id="ENOG5032ZAD">
    <property type="taxonomic scope" value="Bacteria"/>
</dbReference>
<evidence type="ECO:0000256" key="2">
    <source>
        <dbReference type="SAM" id="Phobius"/>
    </source>
</evidence>
<dbReference type="PANTHER" id="PTHR34048">
    <property type="entry name" value="LOW-DENSITY RECEPTOR-LIKE PROTEIN"/>
    <property type="match status" value="1"/>
</dbReference>
<evidence type="ECO:0008006" key="5">
    <source>
        <dbReference type="Google" id="ProtNLM"/>
    </source>
</evidence>
<keyword evidence="2" id="KW-0812">Transmembrane</keyword>
<proteinExistence type="predicted"/>
<dbReference type="RefSeq" id="WP_015194702.1">
    <property type="nucleotide sequence ID" value="NC_019748.1"/>
</dbReference>
<name>K9XWR5_STAC7</name>
<evidence type="ECO:0000313" key="3">
    <source>
        <dbReference type="EMBL" id="AFZ37040.1"/>
    </source>
</evidence>
<sequence>MSQKDNFGGGFLLGAIVGGALGGVLGTLLASRSENFQRASGEKDVLAGSKQPKFTTEESIEQSRRSLEDKIAQLNLAIDDVRHQLGAVNGNFSEE</sequence>
<dbReference type="HOGENOM" id="CLU_167416_0_0_3"/>
<dbReference type="PATRIC" id="fig|111780.3.peg.3669"/>
<dbReference type="KEGG" id="scs:Sta7437_3542"/>
<keyword evidence="4" id="KW-1185">Reference proteome</keyword>
<organism evidence="3 4">
    <name type="scientific">Stanieria cyanosphaera (strain ATCC 29371 / PCC 7437)</name>
    <dbReference type="NCBI Taxonomy" id="111780"/>
    <lineage>
        <taxon>Bacteria</taxon>
        <taxon>Bacillati</taxon>
        <taxon>Cyanobacteriota</taxon>
        <taxon>Cyanophyceae</taxon>
        <taxon>Pleurocapsales</taxon>
        <taxon>Dermocarpellaceae</taxon>
        <taxon>Stanieria</taxon>
    </lineage>
</organism>
<dbReference type="PANTHER" id="PTHR34048:SF3">
    <property type="entry name" value="LOW-DENSITY RECEPTOR-LIKE PROTEIN"/>
    <property type="match status" value="1"/>
</dbReference>
<dbReference type="AlphaFoldDB" id="K9XWR5"/>
<keyword evidence="2" id="KW-0472">Membrane</keyword>
<dbReference type="STRING" id="111780.Sta7437_3542"/>
<feature type="region of interest" description="Disordered" evidence="1">
    <location>
        <begin position="40"/>
        <end position="62"/>
    </location>
</feature>
<dbReference type="Proteomes" id="UP000010473">
    <property type="component" value="Chromosome"/>
</dbReference>
<reference evidence="4" key="1">
    <citation type="journal article" date="2013" name="Proc. Natl. Acad. Sci. U.S.A.">
        <title>Improving the coverage of the cyanobacterial phylum using diversity-driven genome sequencing.</title>
        <authorList>
            <person name="Shih P.M."/>
            <person name="Wu D."/>
            <person name="Latifi A."/>
            <person name="Axen S.D."/>
            <person name="Fewer D.P."/>
            <person name="Talla E."/>
            <person name="Calteau A."/>
            <person name="Cai F."/>
            <person name="Tandeau de Marsac N."/>
            <person name="Rippka R."/>
            <person name="Herdman M."/>
            <person name="Sivonen K."/>
            <person name="Coursin T."/>
            <person name="Laurent T."/>
            <person name="Goodwin L."/>
            <person name="Nolan M."/>
            <person name="Davenport K.W."/>
            <person name="Han C.S."/>
            <person name="Rubin E.M."/>
            <person name="Eisen J.A."/>
            <person name="Woyke T."/>
            <person name="Gugger M."/>
            <person name="Kerfeld C.A."/>
        </authorList>
    </citation>
    <scope>NUCLEOTIDE SEQUENCE [LARGE SCALE GENOMIC DNA]</scope>
    <source>
        <strain evidence="4">ATCC 29371 / PCC 7437</strain>
    </source>
</reference>
<accession>K9XWR5</accession>
<dbReference type="EMBL" id="CP003653">
    <property type="protein sequence ID" value="AFZ37040.1"/>
    <property type="molecule type" value="Genomic_DNA"/>
</dbReference>
<protein>
    <recommendedName>
        <fullName evidence="5">Gas vesicle protein</fullName>
    </recommendedName>
</protein>
<keyword evidence="2" id="KW-1133">Transmembrane helix</keyword>
<feature type="transmembrane region" description="Helical" evidence="2">
    <location>
        <begin position="6"/>
        <end position="30"/>
    </location>
</feature>
<evidence type="ECO:0000313" key="4">
    <source>
        <dbReference type="Proteomes" id="UP000010473"/>
    </source>
</evidence>